<dbReference type="InParanoid" id="A0A067MBQ6"/>
<sequence length="588" mass="65182">MATSELDPAAIAKNWLDQIGTAFQSGDVSTVSTLFFPNGYWRDLLSLSWDFRTLKGPDEIKKYLSQDVNIEGNLIKDLELEGQAALIQPSPEISWVQARFKFNTSIARGRGVVRLMQDNETGRWLGFTFYTGIEELHGYEERIGRNRPTYIQGDGPGHKTWKAQREQSIAYENRDPEVVVIGGGQAGLTVAARLSQLDVDTLIIEQNNRVGDNWRNRYDSLVLHDPVYYAQMPYLPFPDTWPMYIPKDQVGDWLESYAKVLDLNVWTSTTVLGEPKYDEVKKDWAVTVRRADGSVKTFHPKHLVIATSTVGEPYSPDFTGVENFKGQVVHSTQFKSGRDYAQKRVAVIGTGTSAIDIARDLYEQGAHTTIVQRSTAIVISAEAMLNVVMKGMWDGTGPPTDIADLLSTSFPIPVTLKLAAKAVPRTKQYDSAMLEGLEKAGFGLNYGPNDGGILARLYEKPSGYYIDVGGAQPIIDGKIKVKQGQEIDHFDEKGIVFSDGSKLDIDAAVLATGYTGTRDSIAKLLGDDIAERISPTWGLNSEGELYGLWRNAGHPQLWLHGGNLAMCRVYSKPLALQIKAQLVGLWKL</sequence>
<evidence type="ECO:0000256" key="2">
    <source>
        <dbReference type="ARBA" id="ARBA00022827"/>
    </source>
</evidence>
<dbReference type="GO" id="GO:0050660">
    <property type="term" value="F:flavin adenine dinucleotide binding"/>
    <property type="evidence" value="ECO:0007669"/>
    <property type="project" value="InterPro"/>
</dbReference>
<dbReference type="STRING" id="930990.A0A067MBQ6"/>
<dbReference type="InterPro" id="IPR036188">
    <property type="entry name" value="FAD/NAD-bd_sf"/>
</dbReference>
<dbReference type="InterPro" id="IPR050982">
    <property type="entry name" value="Auxin_biosynth/cation_transpt"/>
</dbReference>
<organism evidence="4 5">
    <name type="scientific">Botryobasidium botryosum (strain FD-172 SS1)</name>
    <dbReference type="NCBI Taxonomy" id="930990"/>
    <lineage>
        <taxon>Eukaryota</taxon>
        <taxon>Fungi</taxon>
        <taxon>Dikarya</taxon>
        <taxon>Basidiomycota</taxon>
        <taxon>Agaricomycotina</taxon>
        <taxon>Agaricomycetes</taxon>
        <taxon>Cantharellales</taxon>
        <taxon>Botryobasidiaceae</taxon>
        <taxon>Botryobasidium</taxon>
    </lineage>
</organism>
<dbReference type="OrthoDB" id="74360at2759"/>
<dbReference type="SUPFAM" id="SSF51905">
    <property type="entry name" value="FAD/NAD(P)-binding domain"/>
    <property type="match status" value="2"/>
</dbReference>
<dbReference type="AlphaFoldDB" id="A0A067MBQ6"/>
<evidence type="ECO:0000256" key="3">
    <source>
        <dbReference type="ARBA" id="ARBA00023002"/>
    </source>
</evidence>
<keyword evidence="2" id="KW-0274">FAD</keyword>
<dbReference type="PRINTS" id="PR00368">
    <property type="entry name" value="FADPNR"/>
</dbReference>
<dbReference type="Gene3D" id="3.50.50.60">
    <property type="entry name" value="FAD/NAD(P)-binding domain"/>
    <property type="match status" value="1"/>
</dbReference>
<dbReference type="Proteomes" id="UP000027195">
    <property type="component" value="Unassembled WGS sequence"/>
</dbReference>
<dbReference type="PANTHER" id="PTHR43539:SF68">
    <property type="entry name" value="FLAVIN-BINDING MONOOXYGENASE-LIKE PROTEIN (AFU_ORTHOLOGUE AFUA_4G09220)"/>
    <property type="match status" value="1"/>
</dbReference>
<dbReference type="PRINTS" id="PR00411">
    <property type="entry name" value="PNDRDTASEI"/>
</dbReference>
<dbReference type="GO" id="GO:0004499">
    <property type="term" value="F:N,N-dimethylaniline monooxygenase activity"/>
    <property type="evidence" value="ECO:0007669"/>
    <property type="project" value="InterPro"/>
</dbReference>
<protein>
    <recommendedName>
        <fullName evidence="6">FAD/NAD(P)-binding domain-containing protein</fullName>
    </recommendedName>
</protein>
<evidence type="ECO:0000313" key="4">
    <source>
        <dbReference type="EMBL" id="KDQ09026.1"/>
    </source>
</evidence>
<evidence type="ECO:0000256" key="1">
    <source>
        <dbReference type="ARBA" id="ARBA00022630"/>
    </source>
</evidence>
<gene>
    <name evidence="4" type="ORF">BOTBODRAFT_37407</name>
</gene>
<keyword evidence="5" id="KW-1185">Reference proteome</keyword>
<keyword evidence="1" id="KW-0285">Flavoprotein</keyword>
<proteinExistence type="predicted"/>
<name>A0A067MBQ6_BOTB1</name>
<dbReference type="HOGENOM" id="CLU_015676_1_0_1"/>
<reference evidence="5" key="1">
    <citation type="journal article" date="2014" name="Proc. Natl. Acad. Sci. U.S.A.">
        <title>Extensive sampling of basidiomycete genomes demonstrates inadequacy of the white-rot/brown-rot paradigm for wood decay fungi.</title>
        <authorList>
            <person name="Riley R."/>
            <person name="Salamov A.A."/>
            <person name="Brown D.W."/>
            <person name="Nagy L.G."/>
            <person name="Floudas D."/>
            <person name="Held B.W."/>
            <person name="Levasseur A."/>
            <person name="Lombard V."/>
            <person name="Morin E."/>
            <person name="Otillar R."/>
            <person name="Lindquist E.A."/>
            <person name="Sun H."/>
            <person name="LaButti K.M."/>
            <person name="Schmutz J."/>
            <person name="Jabbour D."/>
            <person name="Luo H."/>
            <person name="Baker S.E."/>
            <person name="Pisabarro A.G."/>
            <person name="Walton J.D."/>
            <person name="Blanchette R.A."/>
            <person name="Henrissat B."/>
            <person name="Martin F."/>
            <person name="Cullen D."/>
            <person name="Hibbett D.S."/>
            <person name="Grigoriev I.V."/>
        </authorList>
    </citation>
    <scope>NUCLEOTIDE SEQUENCE [LARGE SCALE GENOMIC DNA]</scope>
    <source>
        <strain evidence="5">FD-172 SS1</strain>
    </source>
</reference>
<dbReference type="InterPro" id="IPR020946">
    <property type="entry name" value="Flavin_mOase-like"/>
</dbReference>
<keyword evidence="3" id="KW-0560">Oxidoreductase</keyword>
<dbReference type="PANTHER" id="PTHR43539">
    <property type="entry name" value="FLAVIN-BINDING MONOOXYGENASE-LIKE PROTEIN (AFU_ORTHOLOGUE AFUA_4G09220)"/>
    <property type="match status" value="1"/>
</dbReference>
<evidence type="ECO:0008006" key="6">
    <source>
        <dbReference type="Google" id="ProtNLM"/>
    </source>
</evidence>
<accession>A0A067MBQ6</accession>
<dbReference type="Pfam" id="PF00743">
    <property type="entry name" value="FMO-like"/>
    <property type="match status" value="1"/>
</dbReference>
<dbReference type="GO" id="GO:0050661">
    <property type="term" value="F:NADP binding"/>
    <property type="evidence" value="ECO:0007669"/>
    <property type="project" value="InterPro"/>
</dbReference>
<evidence type="ECO:0000313" key="5">
    <source>
        <dbReference type="Proteomes" id="UP000027195"/>
    </source>
</evidence>
<dbReference type="EMBL" id="KL198083">
    <property type="protein sequence ID" value="KDQ09026.1"/>
    <property type="molecule type" value="Genomic_DNA"/>
</dbReference>